<keyword evidence="3" id="KW-1185">Reference proteome</keyword>
<keyword evidence="1" id="KW-0732">Signal</keyword>
<protein>
    <recommendedName>
        <fullName evidence="4">Ig-like domain-containing protein</fullName>
    </recommendedName>
</protein>
<feature type="chain" id="PRO_5022212345" description="Ig-like domain-containing protein" evidence="1">
    <location>
        <begin position="20"/>
        <end position="166"/>
    </location>
</feature>
<evidence type="ECO:0000313" key="3">
    <source>
        <dbReference type="Proteomes" id="UP000319160"/>
    </source>
</evidence>
<comment type="caution">
    <text evidence="2">The sequence shown here is derived from an EMBL/GenBank/DDBJ whole genome shotgun (WGS) entry which is preliminary data.</text>
</comment>
<accession>A0A553HKA0</accession>
<dbReference type="STRING" id="2512241.A0A553HKA0"/>
<dbReference type="EMBL" id="VFLP01000090">
    <property type="protein sequence ID" value="TRX88369.1"/>
    <property type="molecule type" value="Genomic_DNA"/>
</dbReference>
<reference evidence="3" key="1">
    <citation type="submission" date="2019-06" db="EMBL/GenBank/DDBJ databases">
        <title>Draft genome sequence of the griseofulvin-producing fungus Xylaria cubensis strain G536.</title>
        <authorList>
            <person name="Mead M.E."/>
            <person name="Raja H.A."/>
            <person name="Steenwyk J.L."/>
            <person name="Knowles S.L."/>
            <person name="Oberlies N.H."/>
            <person name="Rokas A."/>
        </authorList>
    </citation>
    <scope>NUCLEOTIDE SEQUENCE [LARGE SCALE GENOMIC DNA]</scope>
    <source>
        <strain evidence="3">G536</strain>
    </source>
</reference>
<evidence type="ECO:0000313" key="2">
    <source>
        <dbReference type="EMBL" id="TRX88369.1"/>
    </source>
</evidence>
<dbReference type="OrthoDB" id="291007at2759"/>
<sequence>MFFSKVSLLAFAAISGVLAAPELAKRGPETLHFADCQAYDAIDYYADDDNSIRYPGDSNTCDPPNFGEGTGTHTCTFTTNVRLTWSLVANARSTSLNTVVGTANNGFKTFTCRRAGDRVLYTDGSGNQCKDLYYCRPVSNLVSLNSRSFPFCVHIFPFELKPELKL</sequence>
<gene>
    <name evidence="2" type="ORF">FHL15_010745</name>
</gene>
<evidence type="ECO:0000256" key="1">
    <source>
        <dbReference type="SAM" id="SignalP"/>
    </source>
</evidence>
<feature type="signal peptide" evidence="1">
    <location>
        <begin position="1"/>
        <end position="19"/>
    </location>
</feature>
<evidence type="ECO:0008006" key="4">
    <source>
        <dbReference type="Google" id="ProtNLM"/>
    </source>
</evidence>
<organism evidence="2 3">
    <name type="scientific">Xylaria flabelliformis</name>
    <dbReference type="NCBI Taxonomy" id="2512241"/>
    <lineage>
        <taxon>Eukaryota</taxon>
        <taxon>Fungi</taxon>
        <taxon>Dikarya</taxon>
        <taxon>Ascomycota</taxon>
        <taxon>Pezizomycotina</taxon>
        <taxon>Sordariomycetes</taxon>
        <taxon>Xylariomycetidae</taxon>
        <taxon>Xylariales</taxon>
        <taxon>Xylariaceae</taxon>
        <taxon>Xylaria</taxon>
    </lineage>
</organism>
<dbReference type="Proteomes" id="UP000319160">
    <property type="component" value="Unassembled WGS sequence"/>
</dbReference>
<dbReference type="AlphaFoldDB" id="A0A553HKA0"/>
<proteinExistence type="predicted"/>
<name>A0A553HKA0_9PEZI</name>